<keyword evidence="7" id="KW-1185">Reference proteome</keyword>
<reference evidence="6 7" key="1">
    <citation type="submission" date="2016-05" db="EMBL/GenBank/DDBJ databases">
        <title>Genome sequencing of Vitellibacter soesokkakensis RSSK-12.</title>
        <authorList>
            <person name="Thevarajoo S."/>
            <person name="Selvaratnam C."/>
            <person name="Goh K.M."/>
            <person name="Chan K.-G."/>
            <person name="Chong C.S."/>
        </authorList>
    </citation>
    <scope>NUCLEOTIDE SEQUENCE [LARGE SCALE GENOMIC DNA]</scope>
    <source>
        <strain evidence="6 7">RSSK-12</strain>
    </source>
</reference>
<evidence type="ECO:0000256" key="3">
    <source>
        <dbReference type="ARBA" id="ARBA00022737"/>
    </source>
</evidence>
<evidence type="ECO:0000256" key="1">
    <source>
        <dbReference type="ARBA" id="ARBA00022614"/>
    </source>
</evidence>
<dbReference type="SUPFAM" id="SSF52058">
    <property type="entry name" value="L domain-like"/>
    <property type="match status" value="1"/>
</dbReference>
<organism evidence="6 7">
    <name type="scientific">Aequorivita soesokkakensis</name>
    <dbReference type="NCBI Taxonomy" id="1385699"/>
    <lineage>
        <taxon>Bacteria</taxon>
        <taxon>Pseudomonadati</taxon>
        <taxon>Bacteroidota</taxon>
        <taxon>Flavobacteriia</taxon>
        <taxon>Flavobacteriales</taxon>
        <taxon>Flavobacteriaceae</taxon>
        <taxon>Aequorivita</taxon>
    </lineage>
</organism>
<dbReference type="STRING" id="1385699.A7A78_00230"/>
<sequence>MKLLLQFSLFIIFGLNSISSLQAQNVTIPDVNFKAYLLGNTAINTNGDNEIQVSEATDFQGSISCNDLNIADTTGLEAFVNIQYLYCDHNQLTTLNLSSNLGLKTVYCNDNPLTFVDASNNTNLEELNAYQCQLTSINITNCTSLDALYLYDNQLSIIDLSTNLALTAISLEMNQFETLDLSINPAITAVGVTDNQLTSLNLANGNNMNFVNIQATNNPDLRCVQVDDEMYSNDNWNDGQFFNFDPQTSFSEDCSLGNSEFNTTNSSPIAVYPNPTKDQINFSEVVTIELASVTGQILNSQKSVSFLDLSKQTTGIYFITITDSNGQVLQRSKIIKE</sequence>
<evidence type="ECO:0000313" key="6">
    <source>
        <dbReference type="EMBL" id="OAD92381.1"/>
    </source>
</evidence>
<dbReference type="PANTHER" id="PTHR47566">
    <property type="match status" value="1"/>
</dbReference>
<proteinExistence type="predicted"/>
<comment type="caution">
    <text evidence="6">The sequence shown here is derived from an EMBL/GenBank/DDBJ whole genome shotgun (WGS) entry which is preliminary data.</text>
</comment>
<feature type="domain" description="Secretion system C-terminal sorting" evidence="5">
    <location>
        <begin position="271"/>
        <end position="332"/>
    </location>
</feature>
<keyword evidence="3" id="KW-0677">Repeat</keyword>
<dbReference type="EMBL" id="LXIE01000001">
    <property type="protein sequence ID" value="OAD92381.1"/>
    <property type="molecule type" value="Genomic_DNA"/>
</dbReference>
<dbReference type="GO" id="GO:0035591">
    <property type="term" value="F:signaling adaptor activity"/>
    <property type="evidence" value="ECO:0007669"/>
    <property type="project" value="TreeGrafter"/>
</dbReference>
<feature type="signal peptide" evidence="4">
    <location>
        <begin position="1"/>
        <end position="23"/>
    </location>
</feature>
<dbReference type="InterPro" id="IPR052574">
    <property type="entry name" value="CDIRP"/>
</dbReference>
<dbReference type="Proteomes" id="UP000077552">
    <property type="component" value="Unassembled WGS sequence"/>
</dbReference>
<protein>
    <recommendedName>
        <fullName evidence="5">Secretion system C-terminal sorting domain-containing protein</fullName>
    </recommendedName>
</protein>
<dbReference type="AlphaFoldDB" id="A0A1A9LI36"/>
<dbReference type="NCBIfam" id="TIGR04183">
    <property type="entry name" value="Por_Secre_tail"/>
    <property type="match status" value="1"/>
</dbReference>
<evidence type="ECO:0000259" key="5">
    <source>
        <dbReference type="Pfam" id="PF18962"/>
    </source>
</evidence>
<keyword evidence="1" id="KW-0433">Leucine-rich repeat</keyword>
<dbReference type="PANTHER" id="PTHR47566:SF1">
    <property type="entry name" value="PROTEIN NUD1"/>
    <property type="match status" value="1"/>
</dbReference>
<dbReference type="InterPro" id="IPR032675">
    <property type="entry name" value="LRR_dom_sf"/>
</dbReference>
<feature type="chain" id="PRO_5008392335" description="Secretion system C-terminal sorting domain-containing protein" evidence="4">
    <location>
        <begin position="24"/>
        <end position="337"/>
    </location>
</feature>
<dbReference type="Pfam" id="PF18962">
    <property type="entry name" value="Por_Secre_tail"/>
    <property type="match status" value="1"/>
</dbReference>
<keyword evidence="2 4" id="KW-0732">Signal</keyword>
<dbReference type="InterPro" id="IPR026444">
    <property type="entry name" value="Secre_tail"/>
</dbReference>
<dbReference type="RefSeq" id="WP_068760092.1">
    <property type="nucleotide sequence ID" value="NZ_LXIE01000001.1"/>
</dbReference>
<dbReference type="Gene3D" id="3.80.10.10">
    <property type="entry name" value="Ribonuclease Inhibitor"/>
    <property type="match status" value="1"/>
</dbReference>
<evidence type="ECO:0000256" key="4">
    <source>
        <dbReference type="SAM" id="SignalP"/>
    </source>
</evidence>
<gene>
    <name evidence="6" type="ORF">A7A78_00230</name>
</gene>
<dbReference type="OrthoDB" id="3179827at2"/>
<evidence type="ECO:0000313" key="7">
    <source>
        <dbReference type="Proteomes" id="UP000077552"/>
    </source>
</evidence>
<evidence type="ECO:0000256" key="2">
    <source>
        <dbReference type="ARBA" id="ARBA00022729"/>
    </source>
</evidence>
<accession>A0A1A9LI36</accession>
<name>A0A1A9LI36_9FLAO</name>